<proteinExistence type="predicted"/>
<evidence type="ECO:0000256" key="1">
    <source>
        <dbReference type="SAM" id="Phobius"/>
    </source>
</evidence>
<dbReference type="STRING" id="237018.SAMN04489723_10418"/>
<name>A0A1I0XYG8_9BACT</name>
<keyword evidence="3" id="KW-1185">Reference proteome</keyword>
<dbReference type="Proteomes" id="UP000198790">
    <property type="component" value="Unassembled WGS sequence"/>
</dbReference>
<evidence type="ECO:0000313" key="3">
    <source>
        <dbReference type="Proteomes" id="UP000198790"/>
    </source>
</evidence>
<organism evidence="2 3">
    <name type="scientific">Algoriphagus aquimarinus</name>
    <dbReference type="NCBI Taxonomy" id="237018"/>
    <lineage>
        <taxon>Bacteria</taxon>
        <taxon>Pseudomonadati</taxon>
        <taxon>Bacteroidota</taxon>
        <taxon>Cytophagia</taxon>
        <taxon>Cytophagales</taxon>
        <taxon>Cyclobacteriaceae</taxon>
        <taxon>Algoriphagus</taxon>
    </lineage>
</organism>
<dbReference type="AlphaFoldDB" id="A0A1I0XYG8"/>
<dbReference type="OrthoDB" id="9853979at2"/>
<keyword evidence="1" id="KW-0812">Transmembrane</keyword>
<gene>
    <name evidence="2" type="ORF">SAMN04489723_10418</name>
</gene>
<reference evidence="2 3" key="1">
    <citation type="submission" date="2016-10" db="EMBL/GenBank/DDBJ databases">
        <authorList>
            <person name="de Groot N.N."/>
        </authorList>
    </citation>
    <scope>NUCLEOTIDE SEQUENCE [LARGE SCALE GENOMIC DNA]</scope>
    <source>
        <strain evidence="2 3">DSM 23399</strain>
    </source>
</reference>
<dbReference type="EMBL" id="FOKK01000004">
    <property type="protein sequence ID" value="SFB06061.1"/>
    <property type="molecule type" value="Genomic_DNA"/>
</dbReference>
<evidence type="ECO:0000313" key="2">
    <source>
        <dbReference type="EMBL" id="SFB06061.1"/>
    </source>
</evidence>
<keyword evidence="1" id="KW-1133">Transmembrane helix</keyword>
<accession>A0A1I0XYG8</accession>
<dbReference type="RefSeq" id="WP_092895357.1">
    <property type="nucleotide sequence ID" value="NZ_FOKK01000004.1"/>
</dbReference>
<sequence length="149" mass="17750">MIFLKRIGIAMLFLIAIQTLTFYTIGERSLIKEIGNNYESYVLQYNENEFKDIGVISELNPTREQVIEYFSEFRTYNLKICTSTSDCSDLQENNYFYFYFFDFETKNPFTVNLINEGEWAKEFGASWDSKYIWIVYKWILIEKTNTGIS</sequence>
<keyword evidence="1" id="KW-0472">Membrane</keyword>
<protein>
    <submittedName>
        <fullName evidence="2">Uncharacterized protein</fullName>
    </submittedName>
</protein>
<feature type="transmembrane region" description="Helical" evidence="1">
    <location>
        <begin position="7"/>
        <end position="26"/>
    </location>
</feature>